<keyword evidence="6" id="KW-0732">Signal</keyword>
<evidence type="ECO:0000256" key="5">
    <source>
        <dbReference type="ARBA" id="ARBA00022525"/>
    </source>
</evidence>
<evidence type="ECO:0000256" key="1">
    <source>
        <dbReference type="ARBA" id="ARBA00004613"/>
    </source>
</evidence>
<evidence type="ECO:0000256" key="7">
    <source>
        <dbReference type="ARBA" id="ARBA00022801"/>
    </source>
</evidence>
<evidence type="ECO:0000256" key="2">
    <source>
        <dbReference type="ARBA" id="ARBA00007534"/>
    </source>
</evidence>
<keyword evidence="7" id="KW-0378">Hydrolase</keyword>
<evidence type="ECO:0000256" key="8">
    <source>
        <dbReference type="ARBA" id="ARBA00023157"/>
    </source>
</evidence>
<evidence type="ECO:0000313" key="11">
    <source>
        <dbReference type="Proteomes" id="UP000326799"/>
    </source>
</evidence>
<evidence type="ECO:0000256" key="4">
    <source>
        <dbReference type="ARBA" id="ARBA00022487"/>
    </source>
</evidence>
<organism evidence="10 11">
    <name type="scientific">Aspergillus novoparasiticus</name>
    <dbReference type="NCBI Taxonomy" id="986946"/>
    <lineage>
        <taxon>Eukaryota</taxon>
        <taxon>Fungi</taxon>
        <taxon>Dikarya</taxon>
        <taxon>Ascomycota</taxon>
        <taxon>Pezizomycotina</taxon>
        <taxon>Eurotiomycetes</taxon>
        <taxon>Eurotiomycetidae</taxon>
        <taxon>Eurotiales</taxon>
        <taxon>Aspergillaceae</taxon>
        <taxon>Aspergillus</taxon>
        <taxon>Aspergillus subgen. Circumdati</taxon>
    </lineage>
</organism>
<dbReference type="GO" id="GO:0005576">
    <property type="term" value="C:extracellular region"/>
    <property type="evidence" value="ECO:0007669"/>
    <property type="project" value="UniProtKB-SubCell"/>
</dbReference>
<evidence type="ECO:0000256" key="6">
    <source>
        <dbReference type="ARBA" id="ARBA00022729"/>
    </source>
</evidence>
<dbReference type="Gene3D" id="3.40.50.1820">
    <property type="entry name" value="alpha/beta hydrolase"/>
    <property type="match status" value="1"/>
</dbReference>
<keyword evidence="11" id="KW-1185">Reference proteome</keyword>
<accession>A0A5N6E734</accession>
<dbReference type="InterPro" id="IPR000675">
    <property type="entry name" value="Cutinase/axe"/>
</dbReference>
<protein>
    <recommendedName>
        <fullName evidence="3">cutinase</fullName>
        <ecNumber evidence="3">3.1.1.74</ecNumber>
    </recommendedName>
</protein>
<comment type="catalytic activity">
    <reaction evidence="9">
        <text>cutin + H2O = cutin monomers.</text>
        <dbReference type="EC" id="3.1.1.74"/>
    </reaction>
</comment>
<dbReference type="EC" id="3.1.1.74" evidence="3"/>
<reference evidence="10 11" key="1">
    <citation type="submission" date="2019-04" db="EMBL/GenBank/DDBJ databases">
        <title>Fungal friends and foes A comparative genomics study of 23 Aspergillus species from section Flavi.</title>
        <authorList>
            <consortium name="DOE Joint Genome Institute"/>
            <person name="Kjaerbolling I."/>
            <person name="Vesth T.C."/>
            <person name="Frisvad J.C."/>
            <person name="Nybo J.L."/>
            <person name="Theobald S."/>
            <person name="Kildgaard S."/>
            <person name="Petersen T.I."/>
            <person name="Kuo A."/>
            <person name="Sato A."/>
            <person name="Lyhne E.K."/>
            <person name="Kogle M.E."/>
            <person name="Wiebenga A."/>
            <person name="Kun R.S."/>
            <person name="Lubbers R.J."/>
            <person name="Makela M.R."/>
            <person name="Barry K."/>
            <person name="Chovatia M."/>
            <person name="Clum A."/>
            <person name="Daum C."/>
            <person name="Haridas S."/>
            <person name="He G."/>
            <person name="LaButti K."/>
            <person name="Lipzen A."/>
            <person name="Mondo S."/>
            <person name="Pangilinan J."/>
            <person name="Riley R."/>
            <person name="Salamov A."/>
            <person name="Simmons B.A."/>
            <person name="Magnuson J.K."/>
            <person name="Henrissat B."/>
            <person name="Mortensen U.H."/>
            <person name="Larsen T.O."/>
            <person name="De vries R.P."/>
            <person name="Grigoriev I.V."/>
            <person name="Machida M."/>
            <person name="Baker S.E."/>
            <person name="Andersen M.R."/>
        </authorList>
    </citation>
    <scope>NUCLEOTIDE SEQUENCE [LARGE SCALE GENOMIC DNA]</scope>
    <source>
        <strain evidence="10 11">CBS 126849</strain>
    </source>
</reference>
<dbReference type="GO" id="GO:0016052">
    <property type="term" value="P:carbohydrate catabolic process"/>
    <property type="evidence" value="ECO:0007669"/>
    <property type="project" value="TreeGrafter"/>
</dbReference>
<keyword evidence="4" id="KW-0719">Serine esterase</keyword>
<gene>
    <name evidence="10" type="ORF">BDV33DRAFT_210693</name>
</gene>
<dbReference type="Pfam" id="PF01083">
    <property type="entry name" value="Cutinase"/>
    <property type="match status" value="1"/>
</dbReference>
<dbReference type="EMBL" id="ML733778">
    <property type="protein sequence ID" value="KAB8212935.1"/>
    <property type="molecule type" value="Genomic_DNA"/>
</dbReference>
<dbReference type="PANTHER" id="PTHR48250">
    <property type="entry name" value="CUTINASE 2-RELATED"/>
    <property type="match status" value="1"/>
</dbReference>
<dbReference type="InterPro" id="IPR011150">
    <property type="entry name" value="Cutinase_monf"/>
</dbReference>
<dbReference type="InterPro" id="IPR029058">
    <property type="entry name" value="AB_hydrolase_fold"/>
</dbReference>
<comment type="subcellular location">
    <subcellularLocation>
        <location evidence="1">Secreted</location>
    </subcellularLocation>
</comment>
<evidence type="ECO:0000256" key="3">
    <source>
        <dbReference type="ARBA" id="ARBA00013095"/>
    </source>
</evidence>
<keyword evidence="8" id="KW-1015">Disulfide bond</keyword>
<dbReference type="PANTHER" id="PTHR48250:SF3">
    <property type="entry name" value="CUTINASE 1-RELATED"/>
    <property type="match status" value="1"/>
</dbReference>
<evidence type="ECO:0000256" key="9">
    <source>
        <dbReference type="ARBA" id="ARBA00034045"/>
    </source>
</evidence>
<sequence>MAVQGVPYAAYIDGYFAGGDREGAKMIVSLVEMAKGLCPNTSVVLAGYSQGAQIIHLAAEIELKVTNDVKAIGGK</sequence>
<name>A0A5N6E734_9EURO</name>
<dbReference type="AlphaFoldDB" id="A0A5N6E734"/>
<dbReference type="SUPFAM" id="SSF53474">
    <property type="entry name" value="alpha/beta-Hydrolases"/>
    <property type="match status" value="1"/>
</dbReference>
<comment type="similarity">
    <text evidence="2">Belongs to the cutinase family.</text>
</comment>
<dbReference type="Proteomes" id="UP000326799">
    <property type="component" value="Unassembled WGS sequence"/>
</dbReference>
<keyword evidence="5" id="KW-0964">Secreted</keyword>
<proteinExistence type="inferred from homology"/>
<evidence type="ECO:0000313" key="10">
    <source>
        <dbReference type="EMBL" id="KAB8212935.1"/>
    </source>
</evidence>
<dbReference type="GO" id="GO:0050525">
    <property type="term" value="F:cutinase activity"/>
    <property type="evidence" value="ECO:0007669"/>
    <property type="project" value="UniProtKB-EC"/>
</dbReference>